<keyword evidence="1" id="KW-1133">Transmembrane helix</keyword>
<reference evidence="2 3" key="1">
    <citation type="submission" date="2022-09" db="EMBL/GenBank/DDBJ databases">
        <title>Xylan utilization by haloarchaea-nanohaloarchaea associations.</title>
        <authorList>
            <person name="Yakimov M."/>
        </authorList>
    </citation>
    <scope>NUCLEOTIDE SEQUENCE [LARGE SCALE GENOMIC DNA]</scope>
    <source>
        <strain evidence="2 3">SVXNc</strain>
    </source>
</reference>
<feature type="transmembrane region" description="Helical" evidence="1">
    <location>
        <begin position="86"/>
        <end position="111"/>
    </location>
</feature>
<organism evidence="2 3">
    <name type="scientific">Candidatus Nanohalococcus occultus</name>
    <dbReference type="NCBI Taxonomy" id="2978047"/>
    <lineage>
        <taxon>Archaea</taxon>
        <taxon>Candidatus Nanohalarchaeota</taxon>
        <taxon>Candidatus Nanohalarchaeota incertae sedis</taxon>
        <taxon>Candidatus Nanohalococcus</taxon>
    </lineage>
</organism>
<evidence type="ECO:0000313" key="3">
    <source>
        <dbReference type="Proteomes" id="UP001218034"/>
    </source>
</evidence>
<dbReference type="Pfam" id="PF04306">
    <property type="entry name" value="DUF456"/>
    <property type="match status" value="1"/>
</dbReference>
<dbReference type="GeneID" id="90589640"/>
<accession>A0ABY8CHS6</accession>
<gene>
    <name evidence="2" type="ORF">SVXNc_0205</name>
</gene>
<dbReference type="PANTHER" id="PTHR39165:SF1">
    <property type="entry name" value="DUF456 DOMAIN-CONTAINING PROTEIN"/>
    <property type="match status" value="1"/>
</dbReference>
<keyword evidence="1" id="KW-0472">Membrane</keyword>
<keyword evidence="1" id="KW-0812">Transmembrane</keyword>
<dbReference type="EMBL" id="CP104395">
    <property type="protein sequence ID" value="WEL19236.1"/>
    <property type="molecule type" value="Genomic_DNA"/>
</dbReference>
<dbReference type="InterPro" id="IPR007403">
    <property type="entry name" value="DUF456"/>
</dbReference>
<evidence type="ECO:0000313" key="2">
    <source>
        <dbReference type="EMBL" id="WEL19236.1"/>
    </source>
</evidence>
<name>A0ABY8CHS6_9ARCH</name>
<protein>
    <submittedName>
        <fullName evidence="2">Uncharacterized membrane protein, DUF456 family</fullName>
    </submittedName>
</protein>
<dbReference type="RefSeq" id="WP_347722107.1">
    <property type="nucleotide sequence ID" value="NZ_CP104395.1"/>
</dbReference>
<dbReference type="PANTHER" id="PTHR39165">
    <property type="entry name" value="IG HYPOTHETICAL 17883"/>
    <property type="match status" value="1"/>
</dbReference>
<keyword evidence="3" id="KW-1185">Reference proteome</keyword>
<feature type="transmembrane region" description="Helical" evidence="1">
    <location>
        <begin position="6"/>
        <end position="39"/>
    </location>
</feature>
<dbReference type="Proteomes" id="UP001218034">
    <property type="component" value="Chromosome"/>
</dbReference>
<feature type="transmembrane region" description="Helical" evidence="1">
    <location>
        <begin position="46"/>
        <end position="66"/>
    </location>
</feature>
<sequence length="158" mass="16170">MEPVTIAVIVLLIAGVVGSIVPMAPGALFSIIGVLLYMYESKEVSLLFSVFGLLTGLFALLTDWFAGSIAAKAGGASNTTSLMAGIAGVFGFIFLGGPIGLAIAVAATVFLREYLIHGDSNRSLKASAYSTLGVLGSALIQAMLTASILVAFLLTILI</sequence>
<proteinExistence type="predicted"/>
<feature type="transmembrane region" description="Helical" evidence="1">
    <location>
        <begin position="132"/>
        <end position="157"/>
    </location>
</feature>
<evidence type="ECO:0000256" key="1">
    <source>
        <dbReference type="SAM" id="Phobius"/>
    </source>
</evidence>